<dbReference type="Proteomes" id="UP001209803">
    <property type="component" value="Chromosome"/>
</dbReference>
<dbReference type="Gene3D" id="3.30.360.10">
    <property type="entry name" value="Dihydrodipicolinate Reductase, domain 2"/>
    <property type="match status" value="1"/>
</dbReference>
<evidence type="ECO:0000256" key="1">
    <source>
        <dbReference type="ARBA" id="ARBA00010928"/>
    </source>
</evidence>
<dbReference type="InterPro" id="IPR055170">
    <property type="entry name" value="GFO_IDH_MocA-like_dom"/>
</dbReference>
<reference evidence="5 6" key="1">
    <citation type="submission" date="2023-03" db="EMBL/GenBank/DDBJ databases">
        <title>Roseibium porphyridii sp. nov. and Roseibium rhodosorbium sp. nov. isolated from marine algae, Porphyridium cruentum and Rhodosorus marinus, respectively.</title>
        <authorList>
            <person name="Lee M.W."/>
            <person name="Choi B.J."/>
            <person name="Lee J.K."/>
            <person name="Choi D.G."/>
            <person name="Baek J.H."/>
            <person name="Bayburt H."/>
            <person name="Kim J.M."/>
            <person name="Han D.M."/>
            <person name="Kim K.H."/>
            <person name="Jeon C.O."/>
        </authorList>
    </citation>
    <scope>NUCLEOTIDE SEQUENCE [LARGE SCALE GENOMIC DNA]</scope>
    <source>
        <strain evidence="5 6">KMA01</strain>
    </source>
</reference>
<evidence type="ECO:0000259" key="4">
    <source>
        <dbReference type="Pfam" id="PF22725"/>
    </source>
</evidence>
<evidence type="ECO:0000313" key="5">
    <source>
        <dbReference type="EMBL" id="WFE91205.1"/>
    </source>
</evidence>
<evidence type="ECO:0000313" key="6">
    <source>
        <dbReference type="Proteomes" id="UP001209803"/>
    </source>
</evidence>
<dbReference type="Pfam" id="PF01408">
    <property type="entry name" value="GFO_IDH_MocA"/>
    <property type="match status" value="1"/>
</dbReference>
<dbReference type="Gene3D" id="3.40.50.720">
    <property type="entry name" value="NAD(P)-binding Rossmann-like Domain"/>
    <property type="match status" value="1"/>
</dbReference>
<dbReference type="SUPFAM" id="SSF51735">
    <property type="entry name" value="NAD(P)-binding Rossmann-fold domains"/>
    <property type="match status" value="1"/>
</dbReference>
<dbReference type="InterPro" id="IPR051317">
    <property type="entry name" value="Gfo/Idh/MocA_oxidoreduct"/>
</dbReference>
<dbReference type="EMBL" id="CP120863">
    <property type="protein sequence ID" value="WFE91205.1"/>
    <property type="molecule type" value="Genomic_DNA"/>
</dbReference>
<name>A0ABY8FD69_9HYPH</name>
<keyword evidence="2" id="KW-0560">Oxidoreductase</keyword>
<evidence type="ECO:0000256" key="2">
    <source>
        <dbReference type="ARBA" id="ARBA00023002"/>
    </source>
</evidence>
<dbReference type="PANTHER" id="PTHR43708:SF5">
    <property type="entry name" value="CONSERVED EXPRESSED OXIDOREDUCTASE (EUROFUNG)-RELATED"/>
    <property type="match status" value="1"/>
</dbReference>
<dbReference type="InterPro" id="IPR036291">
    <property type="entry name" value="NAD(P)-bd_dom_sf"/>
</dbReference>
<proteinExistence type="inferred from homology"/>
<dbReference type="InterPro" id="IPR000683">
    <property type="entry name" value="Gfo/Idh/MocA-like_OxRdtase_N"/>
</dbReference>
<dbReference type="Pfam" id="PF22725">
    <property type="entry name" value="GFO_IDH_MocA_C3"/>
    <property type="match status" value="1"/>
</dbReference>
<feature type="domain" description="GFO/IDH/MocA-like oxidoreductase" evidence="4">
    <location>
        <begin position="129"/>
        <end position="242"/>
    </location>
</feature>
<protein>
    <submittedName>
        <fullName evidence="5">Gfo/Idh/MocA family oxidoreductase</fullName>
    </submittedName>
</protein>
<organism evidence="5 6">
    <name type="scientific">Roseibium porphyridii</name>
    <dbReference type="NCBI Taxonomy" id="2866279"/>
    <lineage>
        <taxon>Bacteria</taxon>
        <taxon>Pseudomonadati</taxon>
        <taxon>Pseudomonadota</taxon>
        <taxon>Alphaproteobacteria</taxon>
        <taxon>Hyphomicrobiales</taxon>
        <taxon>Stappiaceae</taxon>
        <taxon>Roseibium</taxon>
    </lineage>
</organism>
<dbReference type="RefSeq" id="WP_265683475.1">
    <property type="nucleotide sequence ID" value="NZ_CP120863.1"/>
</dbReference>
<dbReference type="SUPFAM" id="SSF55347">
    <property type="entry name" value="Glyceraldehyde-3-phosphate dehydrogenase-like, C-terminal domain"/>
    <property type="match status" value="1"/>
</dbReference>
<accession>A0ABY8FD69</accession>
<sequence>MIRVAIIGAGIGRAHLEGYRALPDRFSVKTMCDLDVERAADVVAGTSVQVETDLSKVMSDPAIDLVDVCLPPHLHYPVVMQALEAGKHVVCEKPLVTSLKEADELVAAARKADRRLTPVFQYRFGPGMAKLKALIDAGLAGKPYAASLETHWDRDEAYYAVPWRGTWEGENGGAVLGHAIHNHDLLTTVMGAPARVNAAVATRVNDIEVEDCAAISFQMANGSVATSSITLGASTNTSRIRFCFEGLTAESGSEPYAPAEGEWTFVARAPVKQAEIDDVLSGVQDGLSGFAGFFEALADALENGGTLAVSAEDGRQSIELVSAIYQAARENRSISLPLTADNELYSGWKPK</sequence>
<evidence type="ECO:0000259" key="3">
    <source>
        <dbReference type="Pfam" id="PF01408"/>
    </source>
</evidence>
<dbReference type="PANTHER" id="PTHR43708">
    <property type="entry name" value="CONSERVED EXPRESSED OXIDOREDUCTASE (EUROFUNG)"/>
    <property type="match status" value="1"/>
</dbReference>
<keyword evidence="6" id="KW-1185">Reference proteome</keyword>
<gene>
    <name evidence="5" type="ORF">K1718_07580</name>
</gene>
<feature type="domain" description="Gfo/Idh/MocA-like oxidoreductase N-terminal" evidence="3">
    <location>
        <begin position="2"/>
        <end position="117"/>
    </location>
</feature>
<comment type="similarity">
    <text evidence="1">Belongs to the Gfo/Idh/MocA family.</text>
</comment>